<dbReference type="AlphaFoldDB" id="A0A0A9FXW4"/>
<name>A0A0A9FXW4_ARUDO</name>
<reference evidence="1" key="1">
    <citation type="submission" date="2014-09" db="EMBL/GenBank/DDBJ databases">
        <authorList>
            <person name="Magalhaes I.L.F."/>
            <person name="Oliveira U."/>
            <person name="Santos F.R."/>
            <person name="Vidigal T.H.D.A."/>
            <person name="Brescovit A.D."/>
            <person name="Santos A.J."/>
        </authorList>
    </citation>
    <scope>NUCLEOTIDE SEQUENCE</scope>
    <source>
        <tissue evidence="1">Shoot tissue taken approximately 20 cm above the soil surface</tissue>
    </source>
</reference>
<sequence length="32" mass="3903">MTSYQLMPLTHTSFFYYKLHYISLINKPHTIL</sequence>
<protein>
    <submittedName>
        <fullName evidence="1">Uncharacterized protein</fullName>
    </submittedName>
</protein>
<accession>A0A0A9FXW4</accession>
<reference evidence="1" key="2">
    <citation type="journal article" date="2015" name="Data Brief">
        <title>Shoot transcriptome of the giant reed, Arundo donax.</title>
        <authorList>
            <person name="Barrero R.A."/>
            <person name="Guerrero F.D."/>
            <person name="Moolhuijzen P."/>
            <person name="Goolsby J.A."/>
            <person name="Tidwell J."/>
            <person name="Bellgard S.E."/>
            <person name="Bellgard M.I."/>
        </authorList>
    </citation>
    <scope>NUCLEOTIDE SEQUENCE</scope>
    <source>
        <tissue evidence="1">Shoot tissue taken approximately 20 cm above the soil surface</tissue>
    </source>
</reference>
<dbReference type="EMBL" id="GBRH01180804">
    <property type="protein sequence ID" value="JAE17092.1"/>
    <property type="molecule type" value="Transcribed_RNA"/>
</dbReference>
<proteinExistence type="predicted"/>
<evidence type="ECO:0000313" key="1">
    <source>
        <dbReference type="EMBL" id="JAE17092.1"/>
    </source>
</evidence>
<organism evidence="1">
    <name type="scientific">Arundo donax</name>
    <name type="common">Giant reed</name>
    <name type="synonym">Donax arundinaceus</name>
    <dbReference type="NCBI Taxonomy" id="35708"/>
    <lineage>
        <taxon>Eukaryota</taxon>
        <taxon>Viridiplantae</taxon>
        <taxon>Streptophyta</taxon>
        <taxon>Embryophyta</taxon>
        <taxon>Tracheophyta</taxon>
        <taxon>Spermatophyta</taxon>
        <taxon>Magnoliopsida</taxon>
        <taxon>Liliopsida</taxon>
        <taxon>Poales</taxon>
        <taxon>Poaceae</taxon>
        <taxon>PACMAD clade</taxon>
        <taxon>Arundinoideae</taxon>
        <taxon>Arundineae</taxon>
        <taxon>Arundo</taxon>
    </lineage>
</organism>